<organism evidence="1 2">
    <name type="scientific">Chitinophaga niastensis</name>
    <dbReference type="NCBI Taxonomy" id="536980"/>
    <lineage>
        <taxon>Bacteria</taxon>
        <taxon>Pseudomonadati</taxon>
        <taxon>Bacteroidota</taxon>
        <taxon>Chitinophagia</taxon>
        <taxon>Chitinophagales</taxon>
        <taxon>Chitinophagaceae</taxon>
        <taxon>Chitinophaga</taxon>
    </lineage>
</organism>
<dbReference type="EMBL" id="PYAW01000002">
    <property type="protein sequence ID" value="PSL48042.1"/>
    <property type="molecule type" value="Genomic_DNA"/>
</dbReference>
<gene>
    <name evidence="1" type="ORF">CLV51_102904</name>
</gene>
<evidence type="ECO:0008006" key="3">
    <source>
        <dbReference type="Google" id="ProtNLM"/>
    </source>
</evidence>
<dbReference type="AlphaFoldDB" id="A0A2P8HP94"/>
<proteinExistence type="predicted"/>
<reference evidence="1 2" key="1">
    <citation type="submission" date="2018-03" db="EMBL/GenBank/DDBJ databases">
        <title>Genomic Encyclopedia of Archaeal and Bacterial Type Strains, Phase II (KMG-II): from individual species to whole genera.</title>
        <authorList>
            <person name="Goeker M."/>
        </authorList>
    </citation>
    <scope>NUCLEOTIDE SEQUENCE [LARGE SCALE GENOMIC DNA]</scope>
    <source>
        <strain evidence="1 2">DSM 24859</strain>
    </source>
</reference>
<comment type="caution">
    <text evidence="1">The sequence shown here is derived from an EMBL/GenBank/DDBJ whole genome shotgun (WGS) entry which is preliminary data.</text>
</comment>
<evidence type="ECO:0000313" key="2">
    <source>
        <dbReference type="Proteomes" id="UP000240971"/>
    </source>
</evidence>
<keyword evidence="2" id="KW-1185">Reference proteome</keyword>
<sequence>MIFTFYFCKMHFIVTTIKNQRFTYMKKTILLALGILALAGKARSQYFFQDIYNTQQTVATMALLKTNKVKVQVVQSMDANMDTDNDFRCERLLSPTYHQMRAVSQSRATGYSVTTSSFSPKGLLTKTTDSTDASVTITLYRYDAGNRLQYISSTSSARDSKMRFDETRSYAYDTTGHLLTMIQKKGNNSDSVLVTFKTDSTGNVIEELETRKDMPGKRTFYNYDKQGHLTDVFRYHPLKKRMLPDYIFEYDDQQRLSKMTTVNAEQASYSIWKYNYQSNGLPLNEECYGKGNELLGTVKYNYVFNQ</sequence>
<name>A0A2P8HP94_CHINA</name>
<evidence type="ECO:0000313" key="1">
    <source>
        <dbReference type="EMBL" id="PSL48042.1"/>
    </source>
</evidence>
<accession>A0A2P8HP94</accession>
<protein>
    <recommendedName>
        <fullName evidence="3">YD repeat-containing protein</fullName>
    </recommendedName>
</protein>
<dbReference type="Gene3D" id="2.180.10.10">
    <property type="entry name" value="RHS repeat-associated core"/>
    <property type="match status" value="1"/>
</dbReference>
<dbReference type="Proteomes" id="UP000240971">
    <property type="component" value="Unassembled WGS sequence"/>
</dbReference>